<sequence>MPPKNSENGSSEASSIDYLNDLDGMAKTALRIASLFHTFTRKPFSGDLSKLEETCKPAKEQEDKIRGLEETLATMIELKDKKVNQLMEGKDGEIDRLKKENETLKLKAVEVVELEKKAKRERLEVQKEKTKTDERLKVERRELAESNKKKLEKMKTEFEKKHQEKVSKAEAEIKGELDKLKQEKQVLEEKNKELGQKLKEELGDKNRMIRQLKTENKGMQERLDTFESDLEAAKKAPSVYIDRISEMSRRLTNFAERYFSALPKRMELETGLLSKKTALAKASSLFSYALVAETERSIFLRKAAVRHFVCKEVVRILQQPFIIPQALDNSPGEKILHKIYSSLGPYDKAVWKAITVKATDKFPEFTVEAHATRAADNAIEKLHDLIEANGDPIRDDLTGIFQMALGIWNDKRKDSCKITVNAPGPQNDGSWGTEEEPYRFPGNLFHDADKGSPVVSERLESYAIFPQITGQFEADDEDGEQKLVTLHKGIALFSNSPVLKDALADLEVLKREVKGLHQRNTSISSPTRPNVVVPNGL</sequence>
<evidence type="ECO:0000313" key="2">
    <source>
        <dbReference type="EMBL" id="PGH15274.1"/>
    </source>
</evidence>
<dbReference type="EMBL" id="PDNA01000084">
    <property type="protein sequence ID" value="PGH15274.1"/>
    <property type="molecule type" value="Genomic_DNA"/>
</dbReference>
<keyword evidence="1" id="KW-0175">Coiled coil</keyword>
<protein>
    <submittedName>
        <fullName evidence="2">Uncharacterized protein</fullName>
    </submittedName>
</protein>
<reference evidence="2 3" key="1">
    <citation type="submission" date="2017-10" db="EMBL/GenBank/DDBJ databases">
        <title>Comparative genomics in systemic dimorphic fungi from Ajellomycetaceae.</title>
        <authorList>
            <person name="Munoz J.F."/>
            <person name="Mcewen J.G."/>
            <person name="Clay O.K."/>
            <person name="Cuomo C.A."/>
        </authorList>
    </citation>
    <scope>NUCLEOTIDE SEQUENCE [LARGE SCALE GENOMIC DNA]</scope>
    <source>
        <strain evidence="2 3">UAMH7299</strain>
    </source>
</reference>
<dbReference type="Proteomes" id="UP000224634">
    <property type="component" value="Unassembled WGS sequence"/>
</dbReference>
<name>A0A2B7XU32_POLH7</name>
<dbReference type="OrthoDB" id="4187708at2759"/>
<evidence type="ECO:0000256" key="1">
    <source>
        <dbReference type="SAM" id="Coils"/>
    </source>
</evidence>
<keyword evidence="3" id="KW-1185">Reference proteome</keyword>
<organism evidence="2 3">
    <name type="scientific">Polytolypa hystricis (strain UAMH7299)</name>
    <dbReference type="NCBI Taxonomy" id="1447883"/>
    <lineage>
        <taxon>Eukaryota</taxon>
        <taxon>Fungi</taxon>
        <taxon>Dikarya</taxon>
        <taxon>Ascomycota</taxon>
        <taxon>Pezizomycotina</taxon>
        <taxon>Eurotiomycetes</taxon>
        <taxon>Eurotiomycetidae</taxon>
        <taxon>Onygenales</taxon>
        <taxon>Onygenales incertae sedis</taxon>
        <taxon>Polytolypa</taxon>
    </lineage>
</organism>
<dbReference type="STRING" id="1447883.A0A2B7XU32"/>
<proteinExistence type="predicted"/>
<gene>
    <name evidence="2" type="ORF">AJ80_05627</name>
</gene>
<feature type="coiled-coil region" evidence="1">
    <location>
        <begin position="58"/>
        <end position="236"/>
    </location>
</feature>
<dbReference type="AlphaFoldDB" id="A0A2B7XU32"/>
<accession>A0A2B7XU32</accession>
<evidence type="ECO:0000313" key="3">
    <source>
        <dbReference type="Proteomes" id="UP000224634"/>
    </source>
</evidence>
<comment type="caution">
    <text evidence="2">The sequence shown here is derived from an EMBL/GenBank/DDBJ whole genome shotgun (WGS) entry which is preliminary data.</text>
</comment>